<dbReference type="PANTHER" id="PTHR33375">
    <property type="entry name" value="CHROMOSOME-PARTITIONING PROTEIN PARB-RELATED"/>
    <property type="match status" value="1"/>
</dbReference>
<proteinExistence type="predicted"/>
<evidence type="ECO:0000256" key="1">
    <source>
        <dbReference type="SAM" id="MobiDB-lite"/>
    </source>
</evidence>
<keyword evidence="4" id="KW-1185">Reference proteome</keyword>
<dbReference type="PANTHER" id="PTHR33375:SF7">
    <property type="entry name" value="CHROMOSOME 2-PARTITIONING PROTEIN PARB-RELATED"/>
    <property type="match status" value="1"/>
</dbReference>
<dbReference type="EMBL" id="FNEJ01000037">
    <property type="protein sequence ID" value="SDJ50066.1"/>
    <property type="molecule type" value="Genomic_DNA"/>
</dbReference>
<evidence type="ECO:0000313" key="4">
    <source>
        <dbReference type="Proteomes" id="UP000199093"/>
    </source>
</evidence>
<dbReference type="Pfam" id="PF02195">
    <property type="entry name" value="ParB_N"/>
    <property type="match status" value="1"/>
</dbReference>
<protein>
    <submittedName>
        <fullName evidence="3">Chromosome partitioning protein, ParB family</fullName>
    </submittedName>
</protein>
<name>A0A1G8U8C0_9RHOB</name>
<feature type="domain" description="ParB-like N-terminal" evidence="2">
    <location>
        <begin position="5"/>
        <end position="100"/>
    </location>
</feature>
<dbReference type="InterPro" id="IPR036086">
    <property type="entry name" value="ParB/Sulfiredoxin_sf"/>
</dbReference>
<dbReference type="Gene3D" id="3.90.1530.30">
    <property type="match status" value="1"/>
</dbReference>
<dbReference type="InterPro" id="IPR050336">
    <property type="entry name" value="Chromosome_partition/occlusion"/>
</dbReference>
<feature type="region of interest" description="Disordered" evidence="1">
    <location>
        <begin position="370"/>
        <end position="392"/>
    </location>
</feature>
<dbReference type="SUPFAM" id="SSF110849">
    <property type="entry name" value="ParB/Sulfiredoxin"/>
    <property type="match status" value="1"/>
</dbReference>
<dbReference type="InterPro" id="IPR003115">
    <property type="entry name" value="ParB_N"/>
</dbReference>
<accession>A0A1G8U8C0</accession>
<dbReference type="AlphaFoldDB" id="A0A1G8U8C0"/>
<dbReference type="CDD" id="cd16406">
    <property type="entry name" value="ParB_N_like"/>
    <property type="match status" value="1"/>
</dbReference>
<dbReference type="SUPFAM" id="SSF109709">
    <property type="entry name" value="KorB DNA-binding domain-like"/>
    <property type="match status" value="1"/>
</dbReference>
<feature type="compositionally biased region" description="Low complexity" evidence="1">
    <location>
        <begin position="380"/>
        <end position="392"/>
    </location>
</feature>
<reference evidence="3 4" key="1">
    <citation type="submission" date="2016-10" db="EMBL/GenBank/DDBJ databases">
        <authorList>
            <person name="de Groot N.N."/>
        </authorList>
    </citation>
    <scope>NUCLEOTIDE SEQUENCE [LARGE SCALE GENOMIC DNA]</scope>
    <source>
        <strain evidence="3 4">DSM 26424</strain>
    </source>
</reference>
<dbReference type="GO" id="GO:0005694">
    <property type="term" value="C:chromosome"/>
    <property type="evidence" value="ECO:0007669"/>
    <property type="project" value="TreeGrafter"/>
</dbReference>
<sequence length="603" mass="66271">MTTLTHIPLDQLHVWSGNVRKSRSKAFIAELATSIREHGLWQNLVVCPDENGHAVIAGAQRLKALQHLAQAGDIPQDHPVPCVVHAGTIDPAEISLVENVMRDSMHPADQFAAFRTLIDGGAAIADVATRFSTTETVVRQRLKLARVHASILAAYRRDKLTLDQVMAFAVTDDKTAQKTVFDGMTPWTNARAIRAALTEHEVSAEDRRVQCVTLKGYQKAGGTIRRDLFSEGEAGVFIEDVALLDQLVADKLARGVATVRKEGWKWVEAHTVFDTTDRTAYQRRHPSLSPLSEDQAHALAALETEYDALESAWLDSDDHDRPARMDEIADQIEAINDSRREVFDPETLSIGGAIVSIGYDGKLAVERGLIRREDEPKPQPKAQPAAEAGDEPAPALSAALLEDLTTQKSAALSAEVKDQPDVALAAVVHAMVLQVFFERHGETALQINLGMTKLDKATESAAMQALAQTRCQWGDRLPGNAEDLWPWCLEATQDTLLSLLAFCTACCINLVKTKNDRDGSPRLQHGQQLARATTLDMNDWFTPLAANYFGRISKAQIIEDLTEARDQPPAPAWLKLTKSELAERAEREISGTGWLPTPLRRAA</sequence>
<dbReference type="RefSeq" id="WP_165616930.1">
    <property type="nucleotide sequence ID" value="NZ_FNEJ01000037.1"/>
</dbReference>
<evidence type="ECO:0000313" key="3">
    <source>
        <dbReference type="EMBL" id="SDJ50066.1"/>
    </source>
</evidence>
<dbReference type="Gene3D" id="1.10.10.2830">
    <property type="match status" value="1"/>
</dbReference>
<dbReference type="SMART" id="SM00470">
    <property type="entry name" value="ParB"/>
    <property type="match status" value="1"/>
</dbReference>
<dbReference type="Proteomes" id="UP000199093">
    <property type="component" value="Unassembled WGS sequence"/>
</dbReference>
<organism evidence="3 4">
    <name type="scientific">Salipiger marinus</name>
    <dbReference type="NCBI Taxonomy" id="555512"/>
    <lineage>
        <taxon>Bacteria</taxon>
        <taxon>Pseudomonadati</taxon>
        <taxon>Pseudomonadota</taxon>
        <taxon>Alphaproteobacteria</taxon>
        <taxon>Rhodobacterales</taxon>
        <taxon>Roseobacteraceae</taxon>
        <taxon>Salipiger</taxon>
    </lineage>
</organism>
<gene>
    <name evidence="3" type="ORF">SAMN04487993_103722</name>
</gene>
<evidence type="ECO:0000259" key="2">
    <source>
        <dbReference type="SMART" id="SM00470"/>
    </source>
</evidence>
<dbReference type="GO" id="GO:0007059">
    <property type="term" value="P:chromosome segregation"/>
    <property type="evidence" value="ECO:0007669"/>
    <property type="project" value="TreeGrafter"/>
</dbReference>
<dbReference type="STRING" id="555512.SAMN04487993_103722"/>